<gene>
    <name evidence="4" type="ORF">D3H35_19300</name>
</gene>
<dbReference type="InterPro" id="IPR009050">
    <property type="entry name" value="Globin-like_sf"/>
</dbReference>
<dbReference type="Proteomes" id="UP000266340">
    <property type="component" value="Unassembled WGS sequence"/>
</dbReference>
<evidence type="ECO:0000256" key="2">
    <source>
        <dbReference type="PROSITE-ProRule" id="PRU00284"/>
    </source>
</evidence>
<dbReference type="Gene3D" id="1.10.287.950">
    <property type="entry name" value="Methyl-accepting chemotaxis protein"/>
    <property type="match status" value="1"/>
</dbReference>
<protein>
    <submittedName>
        <fullName evidence="4">Chemotaxis protein</fullName>
    </submittedName>
</protein>
<dbReference type="CDD" id="cd01068">
    <property type="entry name" value="globin_sensor"/>
    <property type="match status" value="1"/>
</dbReference>
<dbReference type="InterPro" id="IPR004089">
    <property type="entry name" value="MCPsignal_dom"/>
</dbReference>
<keyword evidence="5" id="KW-1185">Reference proteome</keyword>
<evidence type="ECO:0000256" key="1">
    <source>
        <dbReference type="ARBA" id="ARBA00023224"/>
    </source>
</evidence>
<evidence type="ECO:0000313" key="5">
    <source>
        <dbReference type="Proteomes" id="UP000266340"/>
    </source>
</evidence>
<dbReference type="PROSITE" id="PS50111">
    <property type="entry name" value="CHEMOTAXIS_TRANSDUC_2"/>
    <property type="match status" value="1"/>
</dbReference>
<dbReference type="Pfam" id="PF11563">
    <property type="entry name" value="Protoglobin"/>
    <property type="match status" value="1"/>
</dbReference>
<dbReference type="SUPFAM" id="SSF58104">
    <property type="entry name" value="Methyl-accepting chemotaxis protein (MCP) signaling domain"/>
    <property type="match status" value="1"/>
</dbReference>
<reference evidence="4 5" key="1">
    <citation type="submission" date="2018-09" db="EMBL/GenBank/DDBJ databases">
        <title>Cohnella cavernae sp. nov., isolated from a karst cave.</title>
        <authorList>
            <person name="Zhu H."/>
        </authorList>
    </citation>
    <scope>NUCLEOTIDE SEQUENCE [LARGE SCALE GENOMIC DNA]</scope>
    <source>
        <strain evidence="4 5">K2E09-144</strain>
    </source>
</reference>
<feature type="domain" description="Methyl-accepting transducer" evidence="3">
    <location>
        <begin position="164"/>
        <end position="335"/>
    </location>
</feature>
<dbReference type="PANTHER" id="PTHR32089">
    <property type="entry name" value="METHYL-ACCEPTING CHEMOTAXIS PROTEIN MCPB"/>
    <property type="match status" value="1"/>
</dbReference>
<evidence type="ECO:0000313" key="4">
    <source>
        <dbReference type="EMBL" id="RIE02784.1"/>
    </source>
</evidence>
<dbReference type="GO" id="GO:0019825">
    <property type="term" value="F:oxygen binding"/>
    <property type="evidence" value="ECO:0007669"/>
    <property type="project" value="InterPro"/>
</dbReference>
<dbReference type="Gene3D" id="1.10.490.10">
    <property type="entry name" value="Globins"/>
    <property type="match status" value="1"/>
</dbReference>
<dbReference type="InterPro" id="IPR039379">
    <property type="entry name" value="Protoglobin_sensor_dom"/>
</dbReference>
<dbReference type="GO" id="GO:0007165">
    <property type="term" value="P:signal transduction"/>
    <property type="evidence" value="ECO:0007669"/>
    <property type="project" value="UniProtKB-KW"/>
</dbReference>
<dbReference type="InterPro" id="IPR012292">
    <property type="entry name" value="Globin/Proto"/>
</dbReference>
<dbReference type="SMART" id="SM00283">
    <property type="entry name" value="MA"/>
    <property type="match status" value="1"/>
</dbReference>
<proteinExistence type="predicted"/>
<accession>A0A398CUV1</accession>
<dbReference type="AlphaFoldDB" id="A0A398CUV1"/>
<dbReference type="GO" id="GO:0016020">
    <property type="term" value="C:membrane"/>
    <property type="evidence" value="ECO:0007669"/>
    <property type="project" value="InterPro"/>
</dbReference>
<dbReference type="PANTHER" id="PTHR32089:SF112">
    <property type="entry name" value="LYSOZYME-LIKE PROTEIN-RELATED"/>
    <property type="match status" value="1"/>
</dbReference>
<organism evidence="4 5">
    <name type="scientific">Cohnella faecalis</name>
    <dbReference type="NCBI Taxonomy" id="2315694"/>
    <lineage>
        <taxon>Bacteria</taxon>
        <taxon>Bacillati</taxon>
        <taxon>Bacillota</taxon>
        <taxon>Bacilli</taxon>
        <taxon>Bacillales</taxon>
        <taxon>Paenibacillaceae</taxon>
        <taxon>Cohnella</taxon>
    </lineage>
</organism>
<sequence>MIRVTGARLAQLRYIGITDEDMSFLKSKHNEFAKITNAVVDELYNKITLQPELVKLIEEHSTIDRLKETQRWYFQSMTAGLIDDQFIEKRIFIGKVHSRIGLTTNWYLGTYILYLDIATAHFKRIAPDDWANIVHSLTKMFNFDSQLVLEAYESDEKAKIEQLVDQQQEILRGISAAIQDLVALIADLNRSSEAVASTAIQTAESQDKSHNHLIELNKEIKDVHQIGTFMRDMSDQTHLLSLNAALEAARAGDAGRGFEVVANEVRKLAAGSKDSLKNIQQKLKKITDVLALVQNESEQTSVYSREQAASSEELASFVHMIQNVTEQLEVLKQSH</sequence>
<dbReference type="GO" id="GO:0020037">
    <property type="term" value="F:heme binding"/>
    <property type="evidence" value="ECO:0007669"/>
    <property type="project" value="InterPro"/>
</dbReference>
<name>A0A398CUV1_9BACL</name>
<comment type="caution">
    <text evidence="4">The sequence shown here is derived from an EMBL/GenBank/DDBJ whole genome shotgun (WGS) entry which is preliminary data.</text>
</comment>
<keyword evidence="1 2" id="KW-0807">Transducer</keyword>
<evidence type="ECO:0000259" key="3">
    <source>
        <dbReference type="PROSITE" id="PS50111"/>
    </source>
</evidence>
<dbReference type="OrthoDB" id="266313at2"/>
<dbReference type="Pfam" id="PF00015">
    <property type="entry name" value="MCPsignal"/>
    <property type="match status" value="1"/>
</dbReference>
<dbReference type="EMBL" id="QXJM01000039">
    <property type="protein sequence ID" value="RIE02784.1"/>
    <property type="molecule type" value="Genomic_DNA"/>
</dbReference>
<dbReference type="InterPro" id="IPR044398">
    <property type="entry name" value="Globin-sensor_dom"/>
</dbReference>
<dbReference type="SUPFAM" id="SSF46458">
    <property type="entry name" value="Globin-like"/>
    <property type="match status" value="1"/>
</dbReference>
<dbReference type="RefSeq" id="WP_119150819.1">
    <property type="nucleotide sequence ID" value="NZ_JBHSOV010000035.1"/>
</dbReference>